<dbReference type="InterPro" id="IPR015517">
    <property type="entry name" value="dCMP_deaminase-rel"/>
</dbReference>
<evidence type="ECO:0000256" key="2">
    <source>
        <dbReference type="SAM" id="MobiDB-lite"/>
    </source>
</evidence>
<organism evidence="4 5">
    <name type="scientific">Salmonella phage rivia</name>
    <dbReference type="NCBI Taxonomy" id="2713316"/>
    <lineage>
        <taxon>Viruses</taxon>
        <taxon>Duplodnaviria</taxon>
        <taxon>Heunggongvirae</taxon>
        <taxon>Uroviricota</taxon>
        <taxon>Caudoviricetes</taxon>
        <taxon>Rosemountvirus</taxon>
        <taxon>Rosemountvirus yarpen</taxon>
    </lineage>
</organism>
<dbReference type="PANTHER" id="PTHR11086:SF18">
    <property type="entry name" value="DEOXYCYTIDYLATE DEAMINASE"/>
    <property type="match status" value="1"/>
</dbReference>
<dbReference type="InterPro" id="IPR007731">
    <property type="entry name" value="DUF669"/>
</dbReference>
<dbReference type="Pfam" id="PF05037">
    <property type="entry name" value="DUF669"/>
    <property type="match status" value="1"/>
</dbReference>
<protein>
    <recommendedName>
        <fullName evidence="3">CMP/dCMP-type deaminase domain-containing protein</fullName>
    </recommendedName>
</protein>
<evidence type="ECO:0000313" key="5">
    <source>
        <dbReference type="Proteomes" id="UP000501896"/>
    </source>
</evidence>
<dbReference type="PROSITE" id="PS51747">
    <property type="entry name" value="CYT_DCMP_DEAMINASES_2"/>
    <property type="match status" value="1"/>
</dbReference>
<dbReference type="GO" id="GO:0004132">
    <property type="term" value="F:dCMP deaminase activity"/>
    <property type="evidence" value="ECO:0007669"/>
    <property type="project" value="TreeGrafter"/>
</dbReference>
<dbReference type="Gene3D" id="3.40.140.10">
    <property type="entry name" value="Cytidine Deaminase, domain 2"/>
    <property type="match status" value="1"/>
</dbReference>
<accession>A0A6G8RAU2</accession>
<sequence length="337" mass="36806">MAELNFNSSTVEPQQSFDPIPKGWYNFMIEEVELKPTKAGTGSYLSLRLKVQEGEFANRVVFDMITYSNPNAQAVEIGHRKLSALCRALGIVELTSTGLLENRIVAGKVGIRVDKTGEYDPQNDIREYKASTEATTAVGGQSQATASTTKKVGAGAGTSTKANATATAPGADDGEAAPWEKMDKWDRRFMRIACEVASWSKDPKRQVGSVLVDQNKRIISTGYNGLPTQLDSIRIVPNSLKNALTIHSEINTLANIRSELDTPSLGPVTIYITYPPCEHCADMLIANLNLVRVVALAHTASQSKWKDSMANAVAHLWAHNIVYDEFSIEEFNNAQSV</sequence>
<keyword evidence="1" id="KW-0378">Hydrolase</keyword>
<feature type="domain" description="CMP/dCMP-type deaminase" evidence="3">
    <location>
        <begin position="184"/>
        <end position="316"/>
    </location>
</feature>
<dbReference type="Pfam" id="PF00383">
    <property type="entry name" value="dCMP_cyt_deam_1"/>
    <property type="match status" value="1"/>
</dbReference>
<dbReference type="InterPro" id="IPR002125">
    <property type="entry name" value="CMP_dCMP_dom"/>
</dbReference>
<evidence type="ECO:0000256" key="1">
    <source>
        <dbReference type="ARBA" id="ARBA00022801"/>
    </source>
</evidence>
<dbReference type="SUPFAM" id="SSF53927">
    <property type="entry name" value="Cytidine deaminase-like"/>
    <property type="match status" value="1"/>
</dbReference>
<evidence type="ECO:0000313" key="4">
    <source>
        <dbReference type="EMBL" id="QIN98535.1"/>
    </source>
</evidence>
<dbReference type="Proteomes" id="UP000501896">
    <property type="component" value="Segment"/>
</dbReference>
<name>A0A6G8RAU2_9CAUD</name>
<dbReference type="EMBL" id="MT074438">
    <property type="protein sequence ID" value="QIN98535.1"/>
    <property type="molecule type" value="Genomic_DNA"/>
</dbReference>
<feature type="compositionally biased region" description="Polar residues" evidence="2">
    <location>
        <begin position="157"/>
        <end position="166"/>
    </location>
</feature>
<evidence type="ECO:0000259" key="3">
    <source>
        <dbReference type="PROSITE" id="PS51747"/>
    </source>
</evidence>
<dbReference type="InterPro" id="IPR016193">
    <property type="entry name" value="Cytidine_deaminase-like"/>
</dbReference>
<gene>
    <name evidence="4" type="ORF">rivia_32</name>
</gene>
<feature type="compositionally biased region" description="Polar residues" evidence="2">
    <location>
        <begin position="133"/>
        <end position="150"/>
    </location>
</feature>
<reference evidence="4" key="1">
    <citation type="journal article" date="2020" name="Phage (New Rochelle)">
        <title>A New High-Throughput Screening Method for Phages: Enabling Crude Isolation and Fast Identification of Diverse Phages with Therapeutic Potential.</title>
        <authorList>
            <person name="Olsen N.S."/>
            <person name="Hendriksen N.B."/>
            <person name="Hansen L.H."/>
            <person name="Kot W."/>
        </authorList>
    </citation>
    <scope>NUCLEOTIDE SEQUENCE</scope>
</reference>
<feature type="region of interest" description="Disordered" evidence="2">
    <location>
        <begin position="133"/>
        <end position="178"/>
    </location>
</feature>
<proteinExistence type="predicted"/>
<dbReference type="PANTHER" id="PTHR11086">
    <property type="entry name" value="DEOXYCYTIDYLATE DEAMINASE-RELATED"/>
    <property type="match status" value="1"/>
</dbReference>